<keyword evidence="2" id="KW-0812">Transmembrane</keyword>
<dbReference type="Pfam" id="PF13490">
    <property type="entry name" value="zf-HC2"/>
    <property type="match status" value="1"/>
</dbReference>
<sequence>MTPTDTVHADDADELNALLDGELDAARRAALEAHISGCALCLEDLATLRLARTALRDLPLLRAPRPFTVAAGATSGEPAAAIATAAAVSGAPSRWQGLFGWGWRLGSFGAAACVLMAVLSGRGSLPAAGPFATGDLAAKGQVAESQSQPVAPAPNAALANRDAAQRVSPQATPAAGGAGSSAGSSTGLTAAVPADSARSGGAAPPAAAPAQAPVAQPPAPAAGDASVSAPSSPAIPAGGRVSGGFGSGAAIPASAPAVRQAVPPAAPWTAAAVSLGLGSAVLFALDRRARRAV</sequence>
<protein>
    <recommendedName>
        <fullName evidence="3">Putative zinc-finger domain-containing protein</fullName>
    </recommendedName>
</protein>
<dbReference type="AlphaFoldDB" id="A0A6J4JC94"/>
<feature type="domain" description="Putative zinc-finger" evidence="3">
    <location>
        <begin position="14"/>
        <end position="41"/>
    </location>
</feature>
<gene>
    <name evidence="4" type="ORF">AVDCRST_MAG77-3464</name>
</gene>
<evidence type="ECO:0000256" key="2">
    <source>
        <dbReference type="SAM" id="Phobius"/>
    </source>
</evidence>
<feature type="compositionally biased region" description="Low complexity" evidence="1">
    <location>
        <begin position="148"/>
        <end position="214"/>
    </location>
</feature>
<dbReference type="InterPro" id="IPR027383">
    <property type="entry name" value="Znf_put"/>
</dbReference>
<dbReference type="EMBL" id="CADCTC010000189">
    <property type="protein sequence ID" value="CAA9275064.1"/>
    <property type="molecule type" value="Genomic_DNA"/>
</dbReference>
<feature type="transmembrane region" description="Helical" evidence="2">
    <location>
        <begin position="265"/>
        <end position="285"/>
    </location>
</feature>
<reference evidence="4" key="1">
    <citation type="submission" date="2020-02" db="EMBL/GenBank/DDBJ databases">
        <authorList>
            <person name="Meier V. D."/>
        </authorList>
    </citation>
    <scope>NUCLEOTIDE SEQUENCE</scope>
    <source>
        <strain evidence="4">AVDCRST_MAG77</strain>
    </source>
</reference>
<accession>A0A6J4JC94</accession>
<dbReference type="Gene3D" id="1.10.10.1320">
    <property type="entry name" value="Anti-sigma factor, zinc-finger domain"/>
    <property type="match status" value="1"/>
</dbReference>
<organism evidence="4">
    <name type="scientific">uncultured Chloroflexota bacterium</name>
    <dbReference type="NCBI Taxonomy" id="166587"/>
    <lineage>
        <taxon>Bacteria</taxon>
        <taxon>Bacillati</taxon>
        <taxon>Chloroflexota</taxon>
        <taxon>environmental samples</taxon>
    </lineage>
</organism>
<keyword evidence="2" id="KW-1133">Transmembrane helix</keyword>
<proteinExistence type="predicted"/>
<name>A0A6J4JC94_9CHLR</name>
<keyword evidence="2" id="KW-0472">Membrane</keyword>
<evidence type="ECO:0000313" key="4">
    <source>
        <dbReference type="EMBL" id="CAA9275064.1"/>
    </source>
</evidence>
<evidence type="ECO:0000259" key="3">
    <source>
        <dbReference type="Pfam" id="PF13490"/>
    </source>
</evidence>
<dbReference type="InterPro" id="IPR041916">
    <property type="entry name" value="Anti_sigma_zinc_sf"/>
</dbReference>
<feature type="region of interest" description="Disordered" evidence="1">
    <location>
        <begin position="143"/>
        <end position="240"/>
    </location>
</feature>
<evidence type="ECO:0000256" key="1">
    <source>
        <dbReference type="SAM" id="MobiDB-lite"/>
    </source>
</evidence>
<feature type="compositionally biased region" description="Low complexity" evidence="1">
    <location>
        <begin position="221"/>
        <end position="239"/>
    </location>
</feature>